<proteinExistence type="predicted"/>
<dbReference type="EMBL" id="JAWQEG010003504">
    <property type="protein sequence ID" value="KAK3865895.1"/>
    <property type="molecule type" value="Genomic_DNA"/>
</dbReference>
<comment type="caution">
    <text evidence="2">The sequence shown here is derived from an EMBL/GenBank/DDBJ whole genome shotgun (WGS) entry which is preliminary data.</text>
</comment>
<feature type="region of interest" description="Disordered" evidence="1">
    <location>
        <begin position="78"/>
        <end position="97"/>
    </location>
</feature>
<gene>
    <name evidence="2" type="ORF">Pcinc_028529</name>
</gene>
<protein>
    <submittedName>
        <fullName evidence="2">Uncharacterized protein</fullName>
    </submittedName>
</protein>
<dbReference type="AlphaFoldDB" id="A0AAE1F2P9"/>
<feature type="compositionally biased region" description="Low complexity" evidence="1">
    <location>
        <begin position="80"/>
        <end position="94"/>
    </location>
</feature>
<reference evidence="2" key="1">
    <citation type="submission" date="2023-10" db="EMBL/GenBank/DDBJ databases">
        <title>Genome assemblies of two species of porcelain crab, Petrolisthes cinctipes and Petrolisthes manimaculis (Anomura: Porcellanidae).</title>
        <authorList>
            <person name="Angst P."/>
        </authorList>
    </citation>
    <scope>NUCLEOTIDE SEQUENCE</scope>
    <source>
        <strain evidence="2">PB745_01</strain>
        <tissue evidence="2">Gill</tissue>
    </source>
</reference>
<evidence type="ECO:0000313" key="3">
    <source>
        <dbReference type="Proteomes" id="UP001286313"/>
    </source>
</evidence>
<dbReference type="Proteomes" id="UP001286313">
    <property type="component" value="Unassembled WGS sequence"/>
</dbReference>
<sequence length="122" mass="13814">MPITVFTSTCIQSYKSRILTRGEQDFACSPSIRFTPKMMRFLVMLVVVGVVGCHECKVFCKNEEGPTYYCCDDEYNTYHSQESSPQPPASSTQSTNLQPESNCYYYCIYGGEAYCCADNTRP</sequence>
<accession>A0AAE1F2P9</accession>
<evidence type="ECO:0000313" key="2">
    <source>
        <dbReference type="EMBL" id="KAK3865895.1"/>
    </source>
</evidence>
<name>A0AAE1F2P9_PETCI</name>
<keyword evidence="3" id="KW-1185">Reference proteome</keyword>
<evidence type="ECO:0000256" key="1">
    <source>
        <dbReference type="SAM" id="MobiDB-lite"/>
    </source>
</evidence>
<organism evidence="2 3">
    <name type="scientific">Petrolisthes cinctipes</name>
    <name type="common">Flat porcelain crab</name>
    <dbReference type="NCBI Taxonomy" id="88211"/>
    <lineage>
        <taxon>Eukaryota</taxon>
        <taxon>Metazoa</taxon>
        <taxon>Ecdysozoa</taxon>
        <taxon>Arthropoda</taxon>
        <taxon>Crustacea</taxon>
        <taxon>Multicrustacea</taxon>
        <taxon>Malacostraca</taxon>
        <taxon>Eumalacostraca</taxon>
        <taxon>Eucarida</taxon>
        <taxon>Decapoda</taxon>
        <taxon>Pleocyemata</taxon>
        <taxon>Anomura</taxon>
        <taxon>Galatheoidea</taxon>
        <taxon>Porcellanidae</taxon>
        <taxon>Petrolisthes</taxon>
    </lineage>
</organism>
<feature type="non-terminal residue" evidence="2">
    <location>
        <position position="1"/>
    </location>
</feature>